<gene>
    <name evidence="1" type="ORF">B0H17DRAFT_1145009</name>
</gene>
<organism evidence="1 2">
    <name type="scientific">Mycena rosella</name>
    <name type="common">Pink bonnet</name>
    <name type="synonym">Agaricus rosellus</name>
    <dbReference type="NCBI Taxonomy" id="1033263"/>
    <lineage>
        <taxon>Eukaryota</taxon>
        <taxon>Fungi</taxon>
        <taxon>Dikarya</taxon>
        <taxon>Basidiomycota</taxon>
        <taxon>Agaricomycotina</taxon>
        <taxon>Agaricomycetes</taxon>
        <taxon>Agaricomycetidae</taxon>
        <taxon>Agaricales</taxon>
        <taxon>Marasmiineae</taxon>
        <taxon>Mycenaceae</taxon>
        <taxon>Mycena</taxon>
    </lineage>
</organism>
<dbReference type="AlphaFoldDB" id="A0AAD7CSA2"/>
<protein>
    <submittedName>
        <fullName evidence="1">Uncharacterized protein</fullName>
    </submittedName>
</protein>
<dbReference type="EMBL" id="JARKIE010000260">
    <property type="protein sequence ID" value="KAJ7660513.1"/>
    <property type="molecule type" value="Genomic_DNA"/>
</dbReference>
<name>A0AAD7CSA2_MYCRO</name>
<evidence type="ECO:0000313" key="1">
    <source>
        <dbReference type="EMBL" id="KAJ7660513.1"/>
    </source>
</evidence>
<reference evidence="1" key="1">
    <citation type="submission" date="2023-03" db="EMBL/GenBank/DDBJ databases">
        <title>Massive genome expansion in bonnet fungi (Mycena s.s.) driven by repeated elements and novel gene families across ecological guilds.</title>
        <authorList>
            <consortium name="Lawrence Berkeley National Laboratory"/>
            <person name="Harder C.B."/>
            <person name="Miyauchi S."/>
            <person name="Viragh M."/>
            <person name="Kuo A."/>
            <person name="Thoen E."/>
            <person name="Andreopoulos B."/>
            <person name="Lu D."/>
            <person name="Skrede I."/>
            <person name="Drula E."/>
            <person name="Henrissat B."/>
            <person name="Morin E."/>
            <person name="Kohler A."/>
            <person name="Barry K."/>
            <person name="LaButti K."/>
            <person name="Morin E."/>
            <person name="Salamov A."/>
            <person name="Lipzen A."/>
            <person name="Mereny Z."/>
            <person name="Hegedus B."/>
            <person name="Baldrian P."/>
            <person name="Stursova M."/>
            <person name="Weitz H."/>
            <person name="Taylor A."/>
            <person name="Grigoriev I.V."/>
            <person name="Nagy L.G."/>
            <person name="Martin F."/>
            <person name="Kauserud H."/>
        </authorList>
    </citation>
    <scope>NUCLEOTIDE SEQUENCE</scope>
    <source>
        <strain evidence="1">CBHHK067</strain>
    </source>
</reference>
<dbReference type="Proteomes" id="UP001221757">
    <property type="component" value="Unassembled WGS sequence"/>
</dbReference>
<accession>A0AAD7CSA2</accession>
<evidence type="ECO:0000313" key="2">
    <source>
        <dbReference type="Proteomes" id="UP001221757"/>
    </source>
</evidence>
<sequence length="152" mass="17548">MCLKNPLKENLTGVNRGRTPCMWPADQSRQLNLQFCGQFKFEKSFFLTCRCPPLLLGVHWRLEVTLIEVGHLTAGGQFTPQACCMLDEAPTWYLHEPSKFQVKVSIIDINYMWDPATNGDTMGPFQTKHRYLTQRPYPACVYQYINTIVITK</sequence>
<keyword evidence="2" id="KW-1185">Reference proteome</keyword>
<proteinExistence type="predicted"/>
<comment type="caution">
    <text evidence="1">The sequence shown here is derived from an EMBL/GenBank/DDBJ whole genome shotgun (WGS) entry which is preliminary data.</text>
</comment>